<evidence type="ECO:0000256" key="1">
    <source>
        <dbReference type="SAM" id="MobiDB-lite"/>
    </source>
</evidence>
<organism evidence="2 3">
    <name type="scientific">Elysia chlorotica</name>
    <name type="common">Eastern emerald elysia</name>
    <name type="synonym">Sea slug</name>
    <dbReference type="NCBI Taxonomy" id="188477"/>
    <lineage>
        <taxon>Eukaryota</taxon>
        <taxon>Metazoa</taxon>
        <taxon>Spiralia</taxon>
        <taxon>Lophotrochozoa</taxon>
        <taxon>Mollusca</taxon>
        <taxon>Gastropoda</taxon>
        <taxon>Heterobranchia</taxon>
        <taxon>Euthyneura</taxon>
        <taxon>Panpulmonata</taxon>
        <taxon>Sacoglossa</taxon>
        <taxon>Placobranchoidea</taxon>
        <taxon>Plakobranchidae</taxon>
        <taxon>Elysia</taxon>
    </lineage>
</organism>
<dbReference type="STRING" id="188477.A0A433SMS8"/>
<evidence type="ECO:0000313" key="3">
    <source>
        <dbReference type="Proteomes" id="UP000271974"/>
    </source>
</evidence>
<keyword evidence="3" id="KW-1185">Reference proteome</keyword>
<feature type="region of interest" description="Disordered" evidence="1">
    <location>
        <begin position="128"/>
        <end position="156"/>
    </location>
</feature>
<name>A0A433SMS8_ELYCH</name>
<dbReference type="PANTHER" id="PTHR34759">
    <property type="entry name" value="SPERMATOGENESIS-ASSOCIATED PROTEIN 48"/>
    <property type="match status" value="1"/>
</dbReference>
<dbReference type="InterPro" id="IPR027867">
    <property type="entry name" value="SPATA48"/>
</dbReference>
<evidence type="ECO:0000313" key="2">
    <source>
        <dbReference type="EMBL" id="RUS70450.1"/>
    </source>
</evidence>
<dbReference type="Proteomes" id="UP000271974">
    <property type="component" value="Unassembled WGS sequence"/>
</dbReference>
<protein>
    <submittedName>
        <fullName evidence="2">Uncharacterized protein</fullName>
    </submittedName>
</protein>
<gene>
    <name evidence="2" type="ORF">EGW08_021788</name>
</gene>
<dbReference type="EMBL" id="RQTK01001407">
    <property type="protein sequence ID" value="RUS70450.1"/>
    <property type="molecule type" value="Genomic_DNA"/>
</dbReference>
<comment type="caution">
    <text evidence="2">The sequence shown here is derived from an EMBL/GenBank/DDBJ whole genome shotgun (WGS) entry which is preliminary data.</text>
</comment>
<dbReference type="Pfam" id="PF15073">
    <property type="entry name" value="SPATA48"/>
    <property type="match status" value="1"/>
</dbReference>
<sequence>MAEVVSNVPTLADSNFRSRPNFKTYLLTDSNARGHAVEQIEEKRRLRHMKFPSLKGRHDVDSFSENVDHNIAFKKWNDDGEYHSNAPYRTCDNTIDPSSGFVSAAGDVDRQTGHTQIRSMVQLNKTPQSMTPRGLDTVRKEPAAPPELRREATWSPGAPTSWNSRKTLDISIRSKLGGNQVIGFFLYNFSLLLDEELIIAKQGLKMFFKVVCHFLHASYFLRGYEEVPWDNFLPPKLWPPTNTMEPKPDNVSQRWHNKRYDPAAQEWQAVGRGLDMFLPRKGYYQNRPINFSSPCSRVQQIPLYSGCIGAENLEEIDNANEKFLPYTVKRSAVPRPSETGHRPNIPLYTGCTLWQGYYAPAHSKPSEREYLQPTTTIVHKSIPVESPQSDHKRNAQMSKMVTLVPPCNPFNSYEREHVQV</sequence>
<reference evidence="2 3" key="1">
    <citation type="submission" date="2019-01" db="EMBL/GenBank/DDBJ databases">
        <title>A draft genome assembly of the solar-powered sea slug Elysia chlorotica.</title>
        <authorList>
            <person name="Cai H."/>
            <person name="Li Q."/>
            <person name="Fang X."/>
            <person name="Li J."/>
            <person name="Curtis N.E."/>
            <person name="Altenburger A."/>
            <person name="Shibata T."/>
            <person name="Feng M."/>
            <person name="Maeda T."/>
            <person name="Schwartz J.A."/>
            <person name="Shigenobu S."/>
            <person name="Lundholm N."/>
            <person name="Nishiyama T."/>
            <person name="Yang H."/>
            <person name="Hasebe M."/>
            <person name="Li S."/>
            <person name="Pierce S.K."/>
            <person name="Wang J."/>
        </authorList>
    </citation>
    <scope>NUCLEOTIDE SEQUENCE [LARGE SCALE GENOMIC DNA]</scope>
    <source>
        <strain evidence="2">EC2010</strain>
        <tissue evidence="2">Whole organism of an adult</tissue>
    </source>
</reference>
<accession>A0A433SMS8</accession>
<dbReference type="PANTHER" id="PTHR34759:SF1">
    <property type="entry name" value="SPERMATOGENESIS-ASSOCIATED PROTEIN 48"/>
    <property type="match status" value="1"/>
</dbReference>
<feature type="compositionally biased region" description="Basic and acidic residues" evidence="1">
    <location>
        <begin position="136"/>
        <end position="152"/>
    </location>
</feature>
<dbReference type="AlphaFoldDB" id="A0A433SMS8"/>
<dbReference type="OrthoDB" id="5983862at2759"/>
<proteinExistence type="predicted"/>